<keyword evidence="4" id="KW-1185">Reference proteome</keyword>
<sequence length="280" mass="28780">MKLNKISPTIGLVASSILLMSTTPAQAFNFTNKTDLGTCASLVDELPKGGGLDSTLSKECTTSDGFKLIAGADAGNAKLQGKEVVDNKLSDDGYNGSVLGVGVSKSNVDAVSGEIDLGEYIDLILPETGVLESIDLSFLYKPGHKGDQVYEVSFLSAGDGGWLTGTLKVLADLTGTGNTKARWSVADLGINTIIEAISASTNSGGGWYSILNPFGDTKIAGLKLSAPTQGFNVSGDSPANNDFSLVGATMKVPEPATLLGLGLVAGAMAASRKRQARKVS</sequence>
<reference evidence="3 4" key="1">
    <citation type="submission" date="2024-09" db="EMBL/GenBank/DDBJ databases">
        <title>Floridaenema gen nov. (Aerosakkonemataceae, Aerosakkonematales ord. nov., Cyanobacteria) from benthic tropical and subtropical fresh waters, with the description of four new species.</title>
        <authorList>
            <person name="Moretto J.A."/>
            <person name="Berthold D.E."/>
            <person name="Lefler F.W."/>
            <person name="Huang I.-S."/>
            <person name="Laughinghouse H. IV."/>
        </authorList>
    </citation>
    <scope>NUCLEOTIDE SEQUENCE [LARGE SCALE GENOMIC DNA]</scope>
    <source>
        <strain evidence="3 4">BLCC-F154</strain>
    </source>
</reference>
<dbReference type="NCBIfam" id="TIGR02595">
    <property type="entry name" value="PEP_CTERM"/>
    <property type="match status" value="1"/>
</dbReference>
<feature type="chain" id="PRO_5046436939" evidence="1">
    <location>
        <begin position="28"/>
        <end position="280"/>
    </location>
</feature>
<feature type="domain" description="Ice-binding protein C-terminal" evidence="2">
    <location>
        <begin position="252"/>
        <end position="273"/>
    </location>
</feature>
<dbReference type="RefSeq" id="WP_413255620.1">
    <property type="nucleotide sequence ID" value="NZ_JBHFNS010000017.1"/>
</dbReference>
<evidence type="ECO:0000313" key="3">
    <source>
        <dbReference type="EMBL" id="MFB2934091.1"/>
    </source>
</evidence>
<accession>A0ABV4Y5K0</accession>
<feature type="signal peptide" evidence="1">
    <location>
        <begin position="1"/>
        <end position="27"/>
    </location>
</feature>
<organism evidence="3 4">
    <name type="scientific">Floridaenema fluviatile BLCC-F154</name>
    <dbReference type="NCBI Taxonomy" id="3153640"/>
    <lineage>
        <taxon>Bacteria</taxon>
        <taxon>Bacillati</taxon>
        <taxon>Cyanobacteriota</taxon>
        <taxon>Cyanophyceae</taxon>
        <taxon>Oscillatoriophycideae</taxon>
        <taxon>Aerosakkonematales</taxon>
        <taxon>Aerosakkonemataceae</taxon>
        <taxon>Floridanema</taxon>
        <taxon>Floridanema fluviatile</taxon>
    </lineage>
</organism>
<evidence type="ECO:0000259" key="2">
    <source>
        <dbReference type="Pfam" id="PF07589"/>
    </source>
</evidence>
<comment type="caution">
    <text evidence="3">The sequence shown here is derived from an EMBL/GenBank/DDBJ whole genome shotgun (WGS) entry which is preliminary data.</text>
</comment>
<protein>
    <submittedName>
        <fullName evidence="3">PEP-CTERM sorting domain-containing protein</fullName>
    </submittedName>
</protein>
<proteinExistence type="predicted"/>
<keyword evidence="1" id="KW-0732">Signal</keyword>
<evidence type="ECO:0000313" key="4">
    <source>
        <dbReference type="Proteomes" id="UP001576776"/>
    </source>
</evidence>
<dbReference type="EMBL" id="JBHFNS010000017">
    <property type="protein sequence ID" value="MFB2934091.1"/>
    <property type="molecule type" value="Genomic_DNA"/>
</dbReference>
<dbReference type="Pfam" id="PF07589">
    <property type="entry name" value="PEP-CTERM"/>
    <property type="match status" value="1"/>
</dbReference>
<dbReference type="Proteomes" id="UP001576776">
    <property type="component" value="Unassembled WGS sequence"/>
</dbReference>
<evidence type="ECO:0000256" key="1">
    <source>
        <dbReference type="SAM" id="SignalP"/>
    </source>
</evidence>
<gene>
    <name evidence="3" type="ORF">ACE1B6_02330</name>
</gene>
<dbReference type="InterPro" id="IPR013424">
    <property type="entry name" value="Ice-binding_C"/>
</dbReference>
<name>A0ABV4Y5K0_9CYAN</name>